<accession>A0A6D2KVR5</accession>
<name>A0A6D2KVR5_9BRAS</name>
<dbReference type="AlphaFoldDB" id="A0A6D2KVR5"/>
<keyword evidence="3" id="KW-1185">Reference proteome</keyword>
<organism evidence="2 3">
    <name type="scientific">Microthlaspi erraticum</name>
    <dbReference type="NCBI Taxonomy" id="1685480"/>
    <lineage>
        <taxon>Eukaryota</taxon>
        <taxon>Viridiplantae</taxon>
        <taxon>Streptophyta</taxon>
        <taxon>Embryophyta</taxon>
        <taxon>Tracheophyta</taxon>
        <taxon>Spermatophyta</taxon>
        <taxon>Magnoliopsida</taxon>
        <taxon>eudicotyledons</taxon>
        <taxon>Gunneridae</taxon>
        <taxon>Pentapetalae</taxon>
        <taxon>rosids</taxon>
        <taxon>malvids</taxon>
        <taxon>Brassicales</taxon>
        <taxon>Brassicaceae</taxon>
        <taxon>Coluteocarpeae</taxon>
        <taxon>Microthlaspi</taxon>
    </lineage>
</organism>
<evidence type="ECO:0000313" key="3">
    <source>
        <dbReference type="Proteomes" id="UP000467841"/>
    </source>
</evidence>
<sequence>MRQRWTLATEDRTGSALARENRIRQRIGFGDGESEQATADRGDGESEQATADRTSPATADWITVGICATNGFRRRAQLSKKGLDF</sequence>
<protein>
    <submittedName>
        <fullName evidence="2">Uncharacterized protein</fullName>
    </submittedName>
</protein>
<feature type="region of interest" description="Disordered" evidence="1">
    <location>
        <begin position="19"/>
        <end position="57"/>
    </location>
</feature>
<proteinExistence type="predicted"/>
<gene>
    <name evidence="2" type="ORF">MERR_LOCUS39326</name>
</gene>
<feature type="compositionally biased region" description="Polar residues" evidence="1">
    <location>
        <begin position="47"/>
        <end position="57"/>
    </location>
</feature>
<reference evidence="2" key="1">
    <citation type="submission" date="2020-01" db="EMBL/GenBank/DDBJ databases">
        <authorList>
            <person name="Mishra B."/>
        </authorList>
    </citation>
    <scope>NUCLEOTIDE SEQUENCE [LARGE SCALE GENOMIC DNA]</scope>
</reference>
<dbReference type="EMBL" id="CACVBM020001496">
    <property type="protein sequence ID" value="CAA7052091.1"/>
    <property type="molecule type" value="Genomic_DNA"/>
</dbReference>
<dbReference type="Proteomes" id="UP000467841">
    <property type="component" value="Unassembled WGS sequence"/>
</dbReference>
<evidence type="ECO:0000256" key="1">
    <source>
        <dbReference type="SAM" id="MobiDB-lite"/>
    </source>
</evidence>
<evidence type="ECO:0000313" key="2">
    <source>
        <dbReference type="EMBL" id="CAA7052091.1"/>
    </source>
</evidence>
<comment type="caution">
    <text evidence="2">The sequence shown here is derived from an EMBL/GenBank/DDBJ whole genome shotgun (WGS) entry which is preliminary data.</text>
</comment>